<organism evidence="1 2">
    <name type="scientific">Kocuria turfanensis</name>
    <dbReference type="NCBI Taxonomy" id="388357"/>
    <lineage>
        <taxon>Bacteria</taxon>
        <taxon>Bacillati</taxon>
        <taxon>Actinomycetota</taxon>
        <taxon>Actinomycetes</taxon>
        <taxon>Micrococcales</taxon>
        <taxon>Micrococcaceae</taxon>
        <taxon>Kocuria</taxon>
    </lineage>
</organism>
<dbReference type="Proteomes" id="UP000321103">
    <property type="component" value="Unassembled WGS sequence"/>
</dbReference>
<dbReference type="RefSeq" id="WP_147018013.1">
    <property type="nucleotide sequence ID" value="NZ_BJZS01000157.1"/>
</dbReference>
<protein>
    <recommendedName>
        <fullName evidence="3">Regulatory protein</fullName>
    </recommendedName>
</protein>
<keyword evidence="2" id="KW-1185">Reference proteome</keyword>
<evidence type="ECO:0000313" key="2">
    <source>
        <dbReference type="Proteomes" id="UP000321103"/>
    </source>
</evidence>
<gene>
    <name evidence="1" type="ORF">KTU01_37020</name>
</gene>
<evidence type="ECO:0008006" key="3">
    <source>
        <dbReference type="Google" id="ProtNLM"/>
    </source>
</evidence>
<comment type="caution">
    <text evidence="1">The sequence shown here is derived from an EMBL/GenBank/DDBJ whole genome shotgun (WGS) entry which is preliminary data.</text>
</comment>
<sequence>MRTIPVDVQQLGPLQFIAVTAKHRDGVQTTTQEGTPLWKVQILLTAPGDDKASLEEISVPAHQEPQITPMTPVMFQDLRARAWSMNTASGQRSGVSFSAAAVAPVRTNGGEK</sequence>
<dbReference type="AlphaFoldDB" id="A0A512IIN1"/>
<accession>A0A512IIN1</accession>
<proteinExistence type="predicted"/>
<evidence type="ECO:0000313" key="1">
    <source>
        <dbReference type="EMBL" id="GEO97579.1"/>
    </source>
</evidence>
<reference evidence="1 2" key="1">
    <citation type="submission" date="2019-07" db="EMBL/GenBank/DDBJ databases">
        <title>Whole genome shotgun sequence of Kocuria turfanensis NBRC 107627.</title>
        <authorList>
            <person name="Hosoyama A."/>
            <person name="Uohara A."/>
            <person name="Ohji S."/>
            <person name="Ichikawa N."/>
        </authorList>
    </citation>
    <scope>NUCLEOTIDE SEQUENCE [LARGE SCALE GENOMIC DNA]</scope>
    <source>
        <strain evidence="1 2">NBRC 107627</strain>
    </source>
</reference>
<name>A0A512IIN1_9MICC</name>
<dbReference type="EMBL" id="BJZS01000157">
    <property type="protein sequence ID" value="GEO97579.1"/>
    <property type="molecule type" value="Genomic_DNA"/>
</dbReference>